<dbReference type="GO" id="GO:0030246">
    <property type="term" value="F:carbohydrate binding"/>
    <property type="evidence" value="ECO:0007669"/>
    <property type="project" value="InterPro"/>
</dbReference>
<dbReference type="PANTHER" id="PTHR10091">
    <property type="entry name" value="ALDOSE-1-EPIMERASE"/>
    <property type="match status" value="1"/>
</dbReference>
<dbReference type="GO" id="GO:0006006">
    <property type="term" value="P:glucose metabolic process"/>
    <property type="evidence" value="ECO:0007669"/>
    <property type="project" value="TreeGrafter"/>
</dbReference>
<name>A0AA94PLM6_9BACT</name>
<evidence type="ECO:0000256" key="2">
    <source>
        <dbReference type="ARBA" id="ARBA00006206"/>
    </source>
</evidence>
<feature type="active site" description="Proton acceptor" evidence="6">
    <location>
        <position position="313"/>
    </location>
</feature>
<feature type="binding site" evidence="8">
    <location>
        <begin position="79"/>
        <end position="80"/>
    </location>
    <ligand>
        <name>beta-D-galactose</name>
        <dbReference type="ChEBI" id="CHEBI:27667"/>
    </ligand>
</feature>
<comment type="similarity">
    <text evidence="2 5">Belongs to the aldose epimerase family.</text>
</comment>
<evidence type="ECO:0000256" key="6">
    <source>
        <dbReference type="PIRSR" id="PIRSR005096-1"/>
    </source>
</evidence>
<comment type="caution">
    <text evidence="9">The sequence shown here is derived from an EMBL/GenBank/DDBJ whole genome shotgun (WGS) entry which is preliminary data.</text>
</comment>
<keyword evidence="4 5" id="KW-0119">Carbohydrate metabolism</keyword>
<dbReference type="InterPro" id="IPR008183">
    <property type="entry name" value="Aldose_1/G6P_1-epimerase"/>
</dbReference>
<dbReference type="AlphaFoldDB" id="A0AA94PLM6"/>
<dbReference type="GO" id="GO:0004034">
    <property type="term" value="F:aldose 1-epimerase activity"/>
    <property type="evidence" value="ECO:0007669"/>
    <property type="project" value="UniProtKB-EC"/>
</dbReference>
<evidence type="ECO:0000256" key="1">
    <source>
        <dbReference type="ARBA" id="ARBA00005028"/>
    </source>
</evidence>
<keyword evidence="3 5" id="KW-0413">Isomerase</keyword>
<evidence type="ECO:0000313" key="10">
    <source>
        <dbReference type="Proteomes" id="UP000295506"/>
    </source>
</evidence>
<dbReference type="InterPro" id="IPR011013">
    <property type="entry name" value="Gal_mutarotase_sf_dom"/>
</dbReference>
<dbReference type="RefSeq" id="WP_066806588.1">
    <property type="nucleotide sequence ID" value="NZ_CP014206.1"/>
</dbReference>
<dbReference type="Gene3D" id="2.70.98.10">
    <property type="match status" value="1"/>
</dbReference>
<accession>A0AA94PLM6</accession>
<dbReference type="GO" id="GO:0033499">
    <property type="term" value="P:galactose catabolic process via UDP-galactose, Leloir pathway"/>
    <property type="evidence" value="ECO:0007669"/>
    <property type="project" value="TreeGrafter"/>
</dbReference>
<proteinExistence type="inferred from homology"/>
<protein>
    <recommendedName>
        <fullName evidence="5">Aldose 1-epimerase</fullName>
        <ecNumber evidence="5">5.1.3.3</ecNumber>
    </recommendedName>
</protein>
<evidence type="ECO:0000256" key="8">
    <source>
        <dbReference type="PIRSR" id="PIRSR005096-3"/>
    </source>
</evidence>
<dbReference type="Proteomes" id="UP000295506">
    <property type="component" value="Unassembled WGS sequence"/>
</dbReference>
<feature type="active site" description="Proton donor" evidence="6">
    <location>
        <position position="178"/>
    </location>
</feature>
<dbReference type="SUPFAM" id="SSF74650">
    <property type="entry name" value="Galactose mutarotase-like"/>
    <property type="match status" value="1"/>
</dbReference>
<dbReference type="PIRSF" id="PIRSF005096">
    <property type="entry name" value="GALM"/>
    <property type="match status" value="1"/>
</dbReference>
<dbReference type="Pfam" id="PF01263">
    <property type="entry name" value="Aldose_epim"/>
    <property type="match status" value="1"/>
</dbReference>
<feature type="binding site" evidence="8">
    <location>
        <begin position="178"/>
        <end position="180"/>
    </location>
    <ligand>
        <name>beta-D-galactose</name>
        <dbReference type="ChEBI" id="CHEBI:27667"/>
    </ligand>
</feature>
<dbReference type="EMBL" id="SOBK01000011">
    <property type="protein sequence ID" value="TDT86797.1"/>
    <property type="molecule type" value="Genomic_DNA"/>
</dbReference>
<evidence type="ECO:0000313" key="9">
    <source>
        <dbReference type="EMBL" id="TDT86797.1"/>
    </source>
</evidence>
<evidence type="ECO:0000256" key="3">
    <source>
        <dbReference type="ARBA" id="ARBA00023235"/>
    </source>
</evidence>
<dbReference type="InterPro" id="IPR047215">
    <property type="entry name" value="Galactose_mutarotase-like"/>
</dbReference>
<evidence type="ECO:0000256" key="4">
    <source>
        <dbReference type="ARBA" id="ARBA00023277"/>
    </source>
</evidence>
<dbReference type="InterPro" id="IPR014718">
    <property type="entry name" value="GH-type_carb-bd"/>
</dbReference>
<dbReference type="InterPro" id="IPR015443">
    <property type="entry name" value="Aldose_1-epimerase"/>
</dbReference>
<comment type="catalytic activity">
    <reaction evidence="5">
        <text>alpha-D-glucose = beta-D-glucose</text>
        <dbReference type="Rhea" id="RHEA:10264"/>
        <dbReference type="ChEBI" id="CHEBI:15903"/>
        <dbReference type="ChEBI" id="CHEBI:17925"/>
        <dbReference type="EC" id="5.1.3.3"/>
    </reaction>
</comment>
<dbReference type="NCBIfam" id="NF008277">
    <property type="entry name" value="PRK11055.1"/>
    <property type="match status" value="1"/>
</dbReference>
<sequence length="348" mass="37087">MNVTSIPFGTGPGNVPVELYTLVNGELSASVCTYGGALVRLLVPDRHGAAEDVVLGYETLDGYLADQCYFGALVGRVANRISGARFTLDGREYALDRNHGAHHLHGGGGGFHAKVWGAEPGEGADGPFLTLRCESPDGDQGYPGNVAVTAVYTLLADGLRLDLSATTDRPTVVGLTGHAYFNFSGRMDRDCLDHVLTIRGQRYLETDAELIPNGKLAGTAGTPLDFSTARGVGERIGEPSEPLAAGKGYDHCYVLDGHGFRSVATVEEPGSGRCMELFTDQPCLQFYSGNFIPDGLPGKGGTVYGWRSGLCLEPQGFVDAPNNPGFPSLTLVPGDEYRNTILYRFFTK</sequence>
<feature type="binding site" evidence="7">
    <location>
        <position position="250"/>
    </location>
    <ligand>
        <name>beta-D-galactose</name>
        <dbReference type="ChEBI" id="CHEBI:27667"/>
    </ligand>
</feature>
<comment type="pathway">
    <text evidence="1 5">Carbohydrate metabolism; hexose metabolism.</text>
</comment>
<dbReference type="PANTHER" id="PTHR10091:SF49">
    <property type="entry name" value="ALDOSE 1-EPIMERASE"/>
    <property type="match status" value="1"/>
</dbReference>
<evidence type="ECO:0000256" key="5">
    <source>
        <dbReference type="PIRNR" id="PIRNR005096"/>
    </source>
</evidence>
<dbReference type="CDD" id="cd09019">
    <property type="entry name" value="galactose_mutarotase_like"/>
    <property type="match status" value="1"/>
</dbReference>
<dbReference type="EC" id="5.1.3.3" evidence="5"/>
<evidence type="ECO:0000256" key="7">
    <source>
        <dbReference type="PIRSR" id="PIRSR005096-2"/>
    </source>
</evidence>
<reference evidence="9 10" key="1">
    <citation type="submission" date="2019-03" db="EMBL/GenBank/DDBJ databases">
        <title>Genomic Encyclopedia of Type Strains, Phase IV (KMG-IV): sequencing the most valuable type-strain genomes for metagenomic binning, comparative biology and taxonomic classification.</title>
        <authorList>
            <person name="Goeker M."/>
        </authorList>
    </citation>
    <scope>NUCLEOTIDE SEQUENCE [LARGE SCALE GENOMIC DNA]</scope>
    <source>
        <strain evidence="9 10">DSM 101483</strain>
    </source>
</reference>
<organism evidence="9 10">
    <name type="scientific">Pseudodesulfovibrio indicus</name>
    <dbReference type="NCBI Taxonomy" id="1716143"/>
    <lineage>
        <taxon>Bacteria</taxon>
        <taxon>Pseudomonadati</taxon>
        <taxon>Thermodesulfobacteriota</taxon>
        <taxon>Desulfovibrionia</taxon>
        <taxon>Desulfovibrionales</taxon>
        <taxon>Desulfovibrionaceae</taxon>
    </lineage>
</organism>
<gene>
    <name evidence="9" type="ORF">EDC59_111115</name>
</gene>